<evidence type="ECO:0000313" key="2">
    <source>
        <dbReference type="EMBL" id="QDY87151.1"/>
    </source>
</evidence>
<dbReference type="Pfam" id="PF02645">
    <property type="entry name" value="DegV"/>
    <property type="match status" value="1"/>
</dbReference>
<organism evidence="2 3">
    <name type="scientific">Mycoplasma anserisalpingitidis</name>
    <dbReference type="NCBI Taxonomy" id="519450"/>
    <lineage>
        <taxon>Bacteria</taxon>
        <taxon>Bacillati</taxon>
        <taxon>Mycoplasmatota</taxon>
        <taxon>Mollicutes</taxon>
        <taxon>Mycoplasmataceae</taxon>
        <taxon>Mycoplasma</taxon>
    </lineage>
</organism>
<protein>
    <submittedName>
        <fullName evidence="2">DegV family protein</fullName>
    </submittedName>
</protein>
<dbReference type="InterPro" id="IPR043168">
    <property type="entry name" value="DegV_C"/>
</dbReference>
<proteinExistence type="predicted"/>
<keyword evidence="3" id="KW-1185">Reference proteome</keyword>
<dbReference type="EMBL" id="CP042295">
    <property type="protein sequence ID" value="QDY87151.1"/>
    <property type="molecule type" value="Genomic_DNA"/>
</dbReference>
<dbReference type="Proteomes" id="UP000318927">
    <property type="component" value="Chromosome"/>
</dbReference>
<dbReference type="InterPro" id="IPR003797">
    <property type="entry name" value="DegV"/>
</dbReference>
<dbReference type="PANTHER" id="PTHR33434">
    <property type="entry name" value="DEGV DOMAIN-CONTAINING PROTEIN DR_1986-RELATED"/>
    <property type="match status" value="1"/>
</dbReference>
<dbReference type="KEGG" id="mans:FRW55_03245"/>
<reference evidence="2 3" key="1">
    <citation type="journal article" date="2019" name="Microbiol. Resour. Announc.">
        <title>Complete Genome Sequences of Three Mycoplasma anserisalpingitis (Mycoplasma sp. 1220) Strains.</title>
        <authorList>
            <person name="Grozner D."/>
            <person name="Forro B."/>
            <person name="Kovacs A.B."/>
            <person name="Marton S."/>
            <person name="Banyai K."/>
            <person name="Kreizinger Z."/>
            <person name="Sulyok K.M."/>
            <person name="Gyuranecz M."/>
        </authorList>
    </citation>
    <scope>NUCLEOTIDE SEQUENCE [LARGE SCALE GENOMIC DNA]</scope>
    <source>
        <strain evidence="2 3">ATCC:BAA-2147</strain>
    </source>
</reference>
<evidence type="ECO:0000256" key="1">
    <source>
        <dbReference type="ARBA" id="ARBA00023121"/>
    </source>
</evidence>
<accession>A0A5B8JXR7</accession>
<dbReference type="OrthoDB" id="388177at2"/>
<dbReference type="InterPro" id="IPR050270">
    <property type="entry name" value="DegV_domain_contain"/>
</dbReference>
<sequence length="285" mass="32024">MEKIAIVVDSSSGLTKKQAEEKGWFFIPLHIEIDDKLYDDGINISNETLFNVFNADSKMAKTSSTKLGEVIELVEKLNQDYDKILVYPISKHLSGQYQSIKMLESDYPKLKVVESRNIAAPTVLDLINFEENIKNGMSFDEAYNQFNININSISLMPKYNDFLVKGGRLSPAAATLARLLKIVPIISFSEGQLLKEGKGRVFSKTVFNVIEDKVKNYNENCELILLHSKNEEINEYIEFTKNKIKGNIFVGSIPSVVAIHTGPEAVVVILYPKKLNSEIIGLTKV</sequence>
<keyword evidence="1" id="KW-0446">Lipid-binding</keyword>
<dbReference type="RefSeq" id="WP_146368706.1">
    <property type="nucleotide sequence ID" value="NZ_CP042295.1"/>
</dbReference>
<dbReference type="Gene3D" id="3.40.50.10170">
    <property type="match status" value="1"/>
</dbReference>
<evidence type="ECO:0000313" key="3">
    <source>
        <dbReference type="Proteomes" id="UP000318927"/>
    </source>
</evidence>
<dbReference type="AlphaFoldDB" id="A0A5B8JXR7"/>
<gene>
    <name evidence="2" type="ORF">FRW55_03245</name>
</gene>
<dbReference type="PANTHER" id="PTHR33434:SF2">
    <property type="entry name" value="FATTY ACID-BINDING PROTEIN TM_1468"/>
    <property type="match status" value="1"/>
</dbReference>
<dbReference type="SUPFAM" id="SSF82549">
    <property type="entry name" value="DAK1/DegV-like"/>
    <property type="match status" value="1"/>
</dbReference>
<dbReference type="PROSITE" id="PS51482">
    <property type="entry name" value="DEGV"/>
    <property type="match status" value="1"/>
</dbReference>
<dbReference type="NCBIfam" id="TIGR00762">
    <property type="entry name" value="DegV"/>
    <property type="match status" value="1"/>
</dbReference>
<dbReference type="Gene3D" id="3.30.1180.10">
    <property type="match status" value="1"/>
</dbReference>
<name>A0A5B8JXR7_9MOLU</name>
<dbReference type="GO" id="GO:0008289">
    <property type="term" value="F:lipid binding"/>
    <property type="evidence" value="ECO:0007669"/>
    <property type="project" value="UniProtKB-KW"/>
</dbReference>